<evidence type="ECO:0000259" key="5">
    <source>
        <dbReference type="PROSITE" id="PS50931"/>
    </source>
</evidence>
<organism evidence="6 7">
    <name type="scientific">Belnapia rosea</name>
    <dbReference type="NCBI Taxonomy" id="938405"/>
    <lineage>
        <taxon>Bacteria</taxon>
        <taxon>Pseudomonadati</taxon>
        <taxon>Pseudomonadota</taxon>
        <taxon>Alphaproteobacteria</taxon>
        <taxon>Acetobacterales</taxon>
        <taxon>Roseomonadaceae</taxon>
        <taxon>Belnapia</taxon>
    </lineage>
</organism>
<proteinExistence type="inferred from homology"/>
<keyword evidence="7" id="KW-1185">Reference proteome</keyword>
<keyword evidence="3" id="KW-0238">DNA-binding</keyword>
<name>A0A1G7AAR1_9PROT</name>
<protein>
    <submittedName>
        <fullName evidence="6">Transcriptional regulator, LysR family</fullName>
    </submittedName>
</protein>
<accession>A0A1G7AAR1</accession>
<gene>
    <name evidence="6" type="ORF">SAMN04487779_101924</name>
</gene>
<comment type="similarity">
    <text evidence="1">Belongs to the LysR transcriptional regulatory family.</text>
</comment>
<sequence>MDRWHAMKIFVRAADCGSLAAAARQLHLSPPAVTRAVAALEELIGTRLLTRTTRSLKLTEAGARYLEDCRRILLDIEEAEAAAAGSYATPTGTLTVTASVQFGRIYVLPVITEYLSRHPALQLRALFLDRVINMVEEGADVGVRIGHLADSALTAIRVGTVRRVLCAAPDYLARHGTPAMPRDLQDHAVIASTGLDASAQWRFGPERRGAVTLCPRLSCNTVDAVLAAAIDGFGIARLLSYQVAPALADGRLRILLAEHEEAPVPVHIVHPDGRRASAKVRAFIDLAVERLRANPMLGPGIA</sequence>
<dbReference type="PRINTS" id="PR00039">
    <property type="entry name" value="HTHLYSR"/>
</dbReference>
<keyword evidence="2" id="KW-0805">Transcription regulation</keyword>
<evidence type="ECO:0000256" key="2">
    <source>
        <dbReference type="ARBA" id="ARBA00023015"/>
    </source>
</evidence>
<dbReference type="SUPFAM" id="SSF46785">
    <property type="entry name" value="Winged helix' DNA-binding domain"/>
    <property type="match status" value="1"/>
</dbReference>
<evidence type="ECO:0000313" key="6">
    <source>
        <dbReference type="EMBL" id="SDE11840.1"/>
    </source>
</evidence>
<dbReference type="InterPro" id="IPR036388">
    <property type="entry name" value="WH-like_DNA-bd_sf"/>
</dbReference>
<dbReference type="Gene3D" id="3.40.190.290">
    <property type="match status" value="1"/>
</dbReference>
<dbReference type="EMBL" id="FMZX01000019">
    <property type="protein sequence ID" value="SDE11840.1"/>
    <property type="molecule type" value="Genomic_DNA"/>
</dbReference>
<dbReference type="CDD" id="cd08471">
    <property type="entry name" value="PBP2_CrgA_like_2"/>
    <property type="match status" value="1"/>
</dbReference>
<dbReference type="Proteomes" id="UP000198925">
    <property type="component" value="Unassembled WGS sequence"/>
</dbReference>
<dbReference type="Gene3D" id="1.10.10.10">
    <property type="entry name" value="Winged helix-like DNA-binding domain superfamily/Winged helix DNA-binding domain"/>
    <property type="match status" value="1"/>
</dbReference>
<keyword evidence="4" id="KW-0804">Transcription</keyword>
<evidence type="ECO:0000256" key="3">
    <source>
        <dbReference type="ARBA" id="ARBA00023125"/>
    </source>
</evidence>
<dbReference type="PROSITE" id="PS50931">
    <property type="entry name" value="HTH_LYSR"/>
    <property type="match status" value="1"/>
</dbReference>
<dbReference type="GO" id="GO:0006351">
    <property type="term" value="P:DNA-templated transcription"/>
    <property type="evidence" value="ECO:0007669"/>
    <property type="project" value="TreeGrafter"/>
</dbReference>
<dbReference type="InterPro" id="IPR058163">
    <property type="entry name" value="LysR-type_TF_proteobact-type"/>
</dbReference>
<dbReference type="STRING" id="938405.SAMN02927895_03512"/>
<dbReference type="FunFam" id="1.10.10.10:FF:000001">
    <property type="entry name" value="LysR family transcriptional regulator"/>
    <property type="match status" value="1"/>
</dbReference>
<evidence type="ECO:0000256" key="1">
    <source>
        <dbReference type="ARBA" id="ARBA00009437"/>
    </source>
</evidence>
<evidence type="ECO:0000256" key="4">
    <source>
        <dbReference type="ARBA" id="ARBA00023163"/>
    </source>
</evidence>
<feature type="domain" description="HTH lysR-type" evidence="5">
    <location>
        <begin position="1"/>
        <end position="59"/>
    </location>
</feature>
<reference evidence="6 7" key="1">
    <citation type="submission" date="2016-10" db="EMBL/GenBank/DDBJ databases">
        <authorList>
            <person name="de Groot N.N."/>
        </authorList>
    </citation>
    <scope>NUCLEOTIDE SEQUENCE [LARGE SCALE GENOMIC DNA]</scope>
    <source>
        <strain evidence="6 7">CPCC 100156</strain>
    </source>
</reference>
<dbReference type="InterPro" id="IPR000847">
    <property type="entry name" value="LysR_HTH_N"/>
</dbReference>
<dbReference type="AlphaFoldDB" id="A0A1G7AAR1"/>
<dbReference type="Pfam" id="PF03466">
    <property type="entry name" value="LysR_substrate"/>
    <property type="match status" value="1"/>
</dbReference>
<dbReference type="Pfam" id="PF00126">
    <property type="entry name" value="HTH_1"/>
    <property type="match status" value="1"/>
</dbReference>
<dbReference type="RefSeq" id="WP_090664683.1">
    <property type="nucleotide sequence ID" value="NZ_FMZX01000019.1"/>
</dbReference>
<dbReference type="PANTHER" id="PTHR30537">
    <property type="entry name" value="HTH-TYPE TRANSCRIPTIONAL REGULATOR"/>
    <property type="match status" value="1"/>
</dbReference>
<dbReference type="GO" id="GO:0003700">
    <property type="term" value="F:DNA-binding transcription factor activity"/>
    <property type="evidence" value="ECO:0007669"/>
    <property type="project" value="InterPro"/>
</dbReference>
<dbReference type="PANTHER" id="PTHR30537:SF5">
    <property type="entry name" value="HTH-TYPE TRANSCRIPTIONAL ACTIVATOR TTDR-RELATED"/>
    <property type="match status" value="1"/>
</dbReference>
<dbReference type="InterPro" id="IPR005119">
    <property type="entry name" value="LysR_subst-bd"/>
</dbReference>
<dbReference type="GO" id="GO:0043565">
    <property type="term" value="F:sequence-specific DNA binding"/>
    <property type="evidence" value="ECO:0007669"/>
    <property type="project" value="TreeGrafter"/>
</dbReference>
<dbReference type="SUPFAM" id="SSF53850">
    <property type="entry name" value="Periplasmic binding protein-like II"/>
    <property type="match status" value="1"/>
</dbReference>
<dbReference type="InterPro" id="IPR036390">
    <property type="entry name" value="WH_DNA-bd_sf"/>
</dbReference>
<evidence type="ECO:0000313" key="7">
    <source>
        <dbReference type="Proteomes" id="UP000198925"/>
    </source>
</evidence>